<proteinExistence type="predicted"/>
<sequence length="170" mass="19368">MALDYDPCLKPYMSEPSFMFISHEIAHNGFLLGFILISLLLLGTFSLGIFFICLIRKHKGGNIAKQQRYLIISALVQLSITIFFNIVPVVLFIFILCFEIPHTENFLLILFSVISTHSFLESLATLYFVTPYRKAIISMYHQIFLIHSLPTVPIHLLGVSRSSVMNINIT</sequence>
<dbReference type="Pfam" id="PF10318">
    <property type="entry name" value="7TM_GPCR_Srh"/>
    <property type="match status" value="1"/>
</dbReference>
<feature type="transmembrane region" description="Helical" evidence="1">
    <location>
        <begin position="30"/>
        <end position="56"/>
    </location>
</feature>
<dbReference type="WBParaSite" id="PDA_v2.g17473.t1">
    <property type="protein sequence ID" value="PDA_v2.g17473.t1"/>
    <property type="gene ID" value="PDA_v2.g17473"/>
</dbReference>
<feature type="transmembrane region" description="Helical" evidence="1">
    <location>
        <begin position="68"/>
        <end position="95"/>
    </location>
</feature>
<feature type="transmembrane region" description="Helical" evidence="1">
    <location>
        <begin position="107"/>
        <end position="129"/>
    </location>
</feature>
<accession>A0A914PRL4</accession>
<reference evidence="3" key="1">
    <citation type="submission" date="2022-11" db="UniProtKB">
        <authorList>
            <consortium name="WormBaseParasite"/>
        </authorList>
    </citation>
    <scope>IDENTIFICATION</scope>
</reference>
<evidence type="ECO:0000313" key="3">
    <source>
        <dbReference type="WBParaSite" id="PDA_v2.g17473.t1"/>
    </source>
</evidence>
<dbReference type="InterPro" id="IPR019422">
    <property type="entry name" value="7TM_GPCR_serpentine_rcpt_Srh"/>
</dbReference>
<name>A0A914PRL4_9BILA</name>
<evidence type="ECO:0000313" key="2">
    <source>
        <dbReference type="Proteomes" id="UP000887578"/>
    </source>
</evidence>
<protein>
    <submittedName>
        <fullName evidence="3">G-protein coupled receptors family 1 profile domain-containing protein</fullName>
    </submittedName>
</protein>
<keyword evidence="1" id="KW-0812">Transmembrane</keyword>
<organism evidence="2 3">
    <name type="scientific">Panagrolaimus davidi</name>
    <dbReference type="NCBI Taxonomy" id="227884"/>
    <lineage>
        <taxon>Eukaryota</taxon>
        <taxon>Metazoa</taxon>
        <taxon>Ecdysozoa</taxon>
        <taxon>Nematoda</taxon>
        <taxon>Chromadorea</taxon>
        <taxon>Rhabditida</taxon>
        <taxon>Tylenchina</taxon>
        <taxon>Panagrolaimomorpha</taxon>
        <taxon>Panagrolaimoidea</taxon>
        <taxon>Panagrolaimidae</taxon>
        <taxon>Panagrolaimus</taxon>
    </lineage>
</organism>
<evidence type="ECO:0000256" key="1">
    <source>
        <dbReference type="SAM" id="Phobius"/>
    </source>
</evidence>
<keyword evidence="1" id="KW-1133">Transmembrane helix</keyword>
<dbReference type="AlphaFoldDB" id="A0A914PRL4"/>
<keyword evidence="1" id="KW-0472">Membrane</keyword>
<dbReference type="Proteomes" id="UP000887578">
    <property type="component" value="Unplaced"/>
</dbReference>
<keyword evidence="2" id="KW-1185">Reference proteome</keyword>